<organism evidence="1 2">
    <name type="scientific">Austropuccinia psidii MF-1</name>
    <dbReference type="NCBI Taxonomy" id="1389203"/>
    <lineage>
        <taxon>Eukaryota</taxon>
        <taxon>Fungi</taxon>
        <taxon>Dikarya</taxon>
        <taxon>Basidiomycota</taxon>
        <taxon>Pucciniomycotina</taxon>
        <taxon>Pucciniomycetes</taxon>
        <taxon>Pucciniales</taxon>
        <taxon>Sphaerophragmiaceae</taxon>
        <taxon>Austropuccinia</taxon>
    </lineage>
</organism>
<protein>
    <submittedName>
        <fullName evidence="1">Uncharacterized protein</fullName>
    </submittedName>
</protein>
<keyword evidence="2" id="KW-1185">Reference proteome</keyword>
<gene>
    <name evidence="1" type="ORF">O181_045780</name>
</gene>
<reference evidence="1" key="1">
    <citation type="submission" date="2021-03" db="EMBL/GenBank/DDBJ databases">
        <title>Draft genome sequence of rust myrtle Austropuccinia psidii MF-1, a brazilian biotype.</title>
        <authorList>
            <person name="Quecine M.C."/>
            <person name="Pachon D.M.R."/>
            <person name="Bonatelli M.L."/>
            <person name="Correr F.H."/>
            <person name="Franceschini L.M."/>
            <person name="Leite T.F."/>
            <person name="Margarido G.R.A."/>
            <person name="Almeida C.A."/>
            <person name="Ferrarezi J.A."/>
            <person name="Labate C.A."/>
        </authorList>
    </citation>
    <scope>NUCLEOTIDE SEQUENCE</scope>
    <source>
        <strain evidence="1">MF-1</strain>
    </source>
</reference>
<accession>A0A9Q3HLI6</accession>
<evidence type="ECO:0000313" key="2">
    <source>
        <dbReference type="Proteomes" id="UP000765509"/>
    </source>
</evidence>
<evidence type="ECO:0000313" key="1">
    <source>
        <dbReference type="EMBL" id="MBW0506065.1"/>
    </source>
</evidence>
<name>A0A9Q3HLI6_9BASI</name>
<proteinExistence type="predicted"/>
<dbReference type="Proteomes" id="UP000765509">
    <property type="component" value="Unassembled WGS sequence"/>
</dbReference>
<dbReference type="AlphaFoldDB" id="A0A9Q3HLI6"/>
<comment type="caution">
    <text evidence="1">The sequence shown here is derived from an EMBL/GenBank/DDBJ whole genome shotgun (WGS) entry which is preliminary data.</text>
</comment>
<dbReference type="EMBL" id="AVOT02018864">
    <property type="protein sequence ID" value="MBW0506065.1"/>
    <property type="molecule type" value="Genomic_DNA"/>
</dbReference>
<sequence>MTLNEIYSSLPLALREKVTGHHHPYAFKPRTAHARSSRRKLWMMRIKTCLPITVKKMMNQGGMISLRMKRALSQIVSSPILNCPSPRVCLNNPRSDSKRTRLSKLTMWLNMRSRRSNKDG</sequence>